<dbReference type="SUPFAM" id="SSF54495">
    <property type="entry name" value="UBC-like"/>
    <property type="match status" value="1"/>
</dbReference>
<evidence type="ECO:0000256" key="12">
    <source>
        <dbReference type="PROSITE-ProRule" id="PRU00191"/>
    </source>
</evidence>
<name>A0AA41MS97_SCICA</name>
<dbReference type="PANTHER" id="PTHR15127:SF29">
    <property type="entry name" value="SH2 DOMAIN-CONTAINING ADAPTER PROTEIN E"/>
    <property type="match status" value="1"/>
</dbReference>
<dbReference type="Pfam" id="PF00017">
    <property type="entry name" value="SH2"/>
    <property type="match status" value="1"/>
</dbReference>
<sequence length="819" mass="90212">ESIFHRGHERFRIASACLDELSCEFLLAGAGGAGAGAAPGPHLPPRGSVPGDPVRIHCNITESYPAVPPIWSVESDDPNLAAVLERLVDIKKGNTLLLQHLKRIISDLCKLYNLPQHPDVEMLDQPLPAEQCTQEEVSSEDEDEEMPEDTEDLDHYEMKEEEPAEGKKSEDDGIGKENLAILEKIKKNQRQDYLNGAVSGSVQATDRLMKELRDIYRSQSFKGGNYAVELVNDSLYDWNVKLLKVDQDSALHNDLQILKEKEGADFILLNFSFKDNFPFDPPFVRVVSPVLSGGYVLGGGAICMELLTKQGWSSAYSIESVIMQISATLVKGKARVQFGANKSQYSLTRAQQSYKSLVQIHEKNAPQSRGMQWPPTPGASRCLGWASSLACSATTTLLGRAGRAPLMAAKWFKEFPLNLKTVSERAKPGGGGSGKLRKNSEASGAGTVPGKGRKNSAAELGGGRAGGGPAKDSRLSRDSLQGLIQAAAGKGRKNSRATEEEPHRGAAKSSGCSTYINRLIKVIILEDYADPYDAKRTKGQRDAERVGENDGYMEPYDAQQMITEIRRRGSKDPLVKALQLLDSPSEPGENGTKSDTLAKRRSSKDLLGKPPQLYDTPYEPAEGGPRAEGKARPADSRLPEDDERPAAEYEQPWEWKREQIVRALSVQFEGSERPSVKEEAVRQHHRQKSWTQKILKPALSDHGEGEKVDPGLPLEKQPWYHGAITRAEAESRLQPCKEAGYLVRNSESGNSRYSIALKTSQGCVHIIVAQTKDNKYTLNQTSAVFDSIPEVVHYYSNEKLPFKGAEHMTLLYPVHSKLH</sequence>
<protein>
    <recommendedName>
        <fullName evidence="11">SH2 domain-containing adapter protein E</fullName>
        <ecNumber evidence="2">2.3.2.23</ecNumber>
    </recommendedName>
</protein>
<dbReference type="GO" id="GO:0005524">
    <property type="term" value="F:ATP binding"/>
    <property type="evidence" value="ECO:0007669"/>
    <property type="project" value="UniProtKB-KW"/>
</dbReference>
<evidence type="ECO:0000256" key="6">
    <source>
        <dbReference type="ARBA" id="ARBA00022741"/>
    </source>
</evidence>
<keyword evidence="9" id="KW-0832">Ubl conjugation</keyword>
<evidence type="ECO:0000256" key="4">
    <source>
        <dbReference type="ARBA" id="ARBA00022553"/>
    </source>
</evidence>
<accession>A0AA41MS97</accession>
<keyword evidence="5" id="KW-0808">Transferase</keyword>
<feature type="region of interest" description="Disordered" evidence="13">
    <location>
        <begin position="579"/>
        <end position="651"/>
    </location>
</feature>
<dbReference type="CDD" id="cd23802">
    <property type="entry name" value="UBCc_UBE2Q"/>
    <property type="match status" value="1"/>
</dbReference>
<evidence type="ECO:0000256" key="7">
    <source>
        <dbReference type="ARBA" id="ARBA00022786"/>
    </source>
</evidence>
<evidence type="ECO:0000313" key="17">
    <source>
        <dbReference type="Proteomes" id="UP001166674"/>
    </source>
</evidence>
<reference evidence="16" key="1">
    <citation type="submission" date="2020-03" db="EMBL/GenBank/DDBJ databases">
        <title>Studies in the Genomics of Life Span.</title>
        <authorList>
            <person name="Glass D."/>
        </authorList>
    </citation>
    <scope>NUCLEOTIDE SEQUENCE</scope>
    <source>
        <strain evidence="16">SUZIE</strain>
        <tissue evidence="16">Muscle</tissue>
    </source>
</reference>
<dbReference type="FunFam" id="3.30.505.10:FF:000067">
    <property type="entry name" value="Src homology 2 domain-containing E"/>
    <property type="match status" value="1"/>
</dbReference>
<feature type="non-terminal residue" evidence="16">
    <location>
        <position position="1"/>
    </location>
</feature>
<dbReference type="SMART" id="SM00212">
    <property type="entry name" value="UBCc"/>
    <property type="match status" value="1"/>
</dbReference>
<keyword evidence="7" id="KW-0833">Ubl conjugation pathway</keyword>
<keyword evidence="3" id="KW-0963">Cytoplasm</keyword>
<feature type="region of interest" description="Disordered" evidence="13">
    <location>
        <begin position="423"/>
        <end position="510"/>
    </location>
</feature>
<dbReference type="InterPro" id="IPR036860">
    <property type="entry name" value="SH2_dom_sf"/>
</dbReference>
<dbReference type="InterPro" id="IPR035042">
    <property type="entry name" value="SHE_SH2"/>
</dbReference>
<dbReference type="InterPro" id="IPR051846">
    <property type="entry name" value="SH2_domain_adapters"/>
</dbReference>
<dbReference type="AlphaFoldDB" id="A0AA41MS97"/>
<evidence type="ECO:0000256" key="13">
    <source>
        <dbReference type="SAM" id="MobiDB-lite"/>
    </source>
</evidence>
<dbReference type="PROSITE" id="PS50127">
    <property type="entry name" value="UBC_2"/>
    <property type="match status" value="1"/>
</dbReference>
<evidence type="ECO:0000259" key="14">
    <source>
        <dbReference type="PROSITE" id="PS50001"/>
    </source>
</evidence>
<dbReference type="PANTHER" id="PTHR15127">
    <property type="entry name" value="HEAVYWEIGHT, ISOFORM A"/>
    <property type="match status" value="1"/>
</dbReference>
<keyword evidence="17" id="KW-1185">Reference proteome</keyword>
<dbReference type="Proteomes" id="UP001166674">
    <property type="component" value="Unassembled WGS sequence"/>
</dbReference>
<evidence type="ECO:0000256" key="8">
    <source>
        <dbReference type="ARBA" id="ARBA00022840"/>
    </source>
</evidence>
<dbReference type="GO" id="GO:0005737">
    <property type="term" value="C:cytoplasm"/>
    <property type="evidence" value="ECO:0007669"/>
    <property type="project" value="UniProtKB-SubCell"/>
</dbReference>
<dbReference type="SUPFAM" id="SSF55550">
    <property type="entry name" value="SH2 domain"/>
    <property type="match status" value="1"/>
</dbReference>
<feature type="compositionally biased region" description="Basic and acidic residues" evidence="13">
    <location>
        <begin position="164"/>
        <end position="173"/>
    </location>
</feature>
<comment type="subcellular location">
    <subcellularLocation>
        <location evidence="1">Cytoplasm</location>
    </subcellularLocation>
</comment>
<feature type="compositionally biased region" description="Basic and acidic residues" evidence="13">
    <location>
        <begin position="625"/>
        <end position="651"/>
    </location>
</feature>
<evidence type="ECO:0000256" key="5">
    <source>
        <dbReference type="ARBA" id="ARBA00022679"/>
    </source>
</evidence>
<evidence type="ECO:0000259" key="15">
    <source>
        <dbReference type="PROSITE" id="PS50127"/>
    </source>
</evidence>
<feature type="compositionally biased region" description="Gly residues" evidence="13">
    <location>
        <begin position="460"/>
        <end position="469"/>
    </location>
</feature>
<dbReference type="Pfam" id="PF00179">
    <property type="entry name" value="UQ_con"/>
    <property type="match status" value="1"/>
</dbReference>
<keyword evidence="8" id="KW-0067">ATP-binding</keyword>
<dbReference type="EC" id="2.3.2.23" evidence="2"/>
<dbReference type="InterPro" id="IPR016135">
    <property type="entry name" value="UBQ-conjugating_enzyme/RWD"/>
</dbReference>
<keyword evidence="10 12" id="KW-0727">SH2 domain</keyword>
<dbReference type="PROSITE" id="PS50001">
    <property type="entry name" value="SH2"/>
    <property type="match status" value="1"/>
</dbReference>
<dbReference type="Gene3D" id="3.10.110.10">
    <property type="entry name" value="Ubiquitin Conjugating Enzyme"/>
    <property type="match status" value="1"/>
</dbReference>
<proteinExistence type="predicted"/>
<feature type="region of interest" description="Disordered" evidence="13">
    <location>
        <begin position="125"/>
        <end position="173"/>
    </location>
</feature>
<evidence type="ECO:0000256" key="3">
    <source>
        <dbReference type="ARBA" id="ARBA00022490"/>
    </source>
</evidence>
<dbReference type="FunFam" id="3.10.110.10:FF:000006">
    <property type="entry name" value="Ubiquitin-conjugating enzyme E2 Q2"/>
    <property type="match status" value="1"/>
</dbReference>
<dbReference type="GO" id="GO:0061631">
    <property type="term" value="F:ubiquitin conjugating enzyme activity"/>
    <property type="evidence" value="ECO:0007669"/>
    <property type="project" value="UniProtKB-EC"/>
</dbReference>
<dbReference type="Gene3D" id="3.30.505.10">
    <property type="entry name" value="SH2 domain"/>
    <property type="match status" value="1"/>
</dbReference>
<evidence type="ECO:0000313" key="16">
    <source>
        <dbReference type="EMBL" id="MBZ3877234.1"/>
    </source>
</evidence>
<gene>
    <name evidence="16" type="ORF">SUZIE_141915</name>
</gene>
<evidence type="ECO:0000256" key="1">
    <source>
        <dbReference type="ARBA" id="ARBA00004496"/>
    </source>
</evidence>
<dbReference type="CDD" id="cd10391">
    <property type="entry name" value="SH2_SHE"/>
    <property type="match status" value="1"/>
</dbReference>
<dbReference type="GO" id="GO:0001784">
    <property type="term" value="F:phosphotyrosine residue binding"/>
    <property type="evidence" value="ECO:0007669"/>
    <property type="project" value="TreeGrafter"/>
</dbReference>
<keyword evidence="6" id="KW-0547">Nucleotide-binding</keyword>
<evidence type="ECO:0000256" key="10">
    <source>
        <dbReference type="ARBA" id="ARBA00022999"/>
    </source>
</evidence>
<feature type="domain" description="UBC core" evidence="15">
    <location>
        <begin position="203"/>
        <end position="367"/>
    </location>
</feature>
<comment type="caution">
    <text evidence="16">The sequence shown here is derived from an EMBL/GenBank/DDBJ whole genome shotgun (WGS) entry which is preliminary data.</text>
</comment>
<dbReference type="InterPro" id="IPR000980">
    <property type="entry name" value="SH2"/>
</dbReference>
<feature type="domain" description="SH2" evidence="14">
    <location>
        <begin position="719"/>
        <end position="814"/>
    </location>
</feature>
<dbReference type="PRINTS" id="PR00401">
    <property type="entry name" value="SH2DOMAIN"/>
</dbReference>
<evidence type="ECO:0000256" key="2">
    <source>
        <dbReference type="ARBA" id="ARBA00012486"/>
    </source>
</evidence>
<keyword evidence="4" id="KW-0597">Phosphoprotein</keyword>
<evidence type="ECO:0000256" key="9">
    <source>
        <dbReference type="ARBA" id="ARBA00022843"/>
    </source>
</evidence>
<dbReference type="EMBL" id="JAATJV010293800">
    <property type="protein sequence ID" value="MBZ3877234.1"/>
    <property type="molecule type" value="Genomic_DNA"/>
</dbReference>
<dbReference type="InterPro" id="IPR000608">
    <property type="entry name" value="UBC"/>
</dbReference>
<organism evidence="16 17">
    <name type="scientific">Sciurus carolinensis</name>
    <name type="common">Eastern gray squirrel</name>
    <dbReference type="NCBI Taxonomy" id="30640"/>
    <lineage>
        <taxon>Eukaryota</taxon>
        <taxon>Metazoa</taxon>
        <taxon>Chordata</taxon>
        <taxon>Craniata</taxon>
        <taxon>Vertebrata</taxon>
        <taxon>Euteleostomi</taxon>
        <taxon>Mammalia</taxon>
        <taxon>Eutheria</taxon>
        <taxon>Euarchontoglires</taxon>
        <taxon>Glires</taxon>
        <taxon>Rodentia</taxon>
        <taxon>Sciuromorpha</taxon>
        <taxon>Sciuridae</taxon>
        <taxon>Sciurinae</taxon>
        <taxon>Sciurini</taxon>
        <taxon>Sciurus</taxon>
    </lineage>
</organism>
<evidence type="ECO:0000256" key="11">
    <source>
        <dbReference type="ARBA" id="ARBA00074793"/>
    </source>
</evidence>
<dbReference type="SMART" id="SM00252">
    <property type="entry name" value="SH2"/>
    <property type="match status" value="1"/>
</dbReference>
<feature type="compositionally biased region" description="Acidic residues" evidence="13">
    <location>
        <begin position="137"/>
        <end position="152"/>
    </location>
</feature>